<comment type="caution">
    <text evidence="4">The sequence shown here is derived from an EMBL/GenBank/DDBJ whole genome shotgun (WGS) entry which is preliminary data.</text>
</comment>
<dbReference type="RefSeq" id="WP_141849876.1">
    <property type="nucleotide sequence ID" value="NZ_BAAAPR010000012.1"/>
</dbReference>
<dbReference type="Pfam" id="PF01370">
    <property type="entry name" value="Epimerase"/>
    <property type="match status" value="1"/>
</dbReference>
<dbReference type="InterPro" id="IPR036291">
    <property type="entry name" value="NAD(P)-bd_dom_sf"/>
</dbReference>
<comment type="similarity">
    <text evidence="1">Belongs to the NAD(P)-dependent epimerase/dehydratase family. SDR39U1 subfamily.</text>
</comment>
<dbReference type="OrthoDB" id="9801773at2"/>
<accession>A0A542E5S4</accession>
<organism evidence="4 5">
    <name type="scientific">Lapillicoccus jejuensis</name>
    <dbReference type="NCBI Taxonomy" id="402171"/>
    <lineage>
        <taxon>Bacteria</taxon>
        <taxon>Bacillati</taxon>
        <taxon>Actinomycetota</taxon>
        <taxon>Actinomycetes</taxon>
        <taxon>Micrococcales</taxon>
        <taxon>Intrasporangiaceae</taxon>
        <taxon>Lapillicoccus</taxon>
    </lineage>
</organism>
<sequence length="299" mass="31320">MSGQRVVVTGASGLIGGALSASLRERGDDVVHLVRRPPRTTGEVQWDPDSRNLDPQVLDGVDAVVHLAGAGVGDKRWTPSYQQTILRSRVDSTTAVAGAVAAHGDRVRLVSGAAVGIYGSDRGDEVLTETSESGHGFLADVVRAWEAATAPAVEAGAAVATIRTGLVMGPESQAFAPLVKLGRFGLAGPLGSGRQWWPWITLTDEVRAIEHLIDHPEVTGPVNLVGPDPQRQGDVAKEIGRQLHRPAVLPAPTFALRLVLGGFADDVVGSQRALPEVLTGSGFEFRHATLTAAVADLLS</sequence>
<evidence type="ECO:0000313" key="5">
    <source>
        <dbReference type="Proteomes" id="UP000317893"/>
    </source>
</evidence>
<feature type="domain" description="NAD-dependent epimerase/dehydratase" evidence="2">
    <location>
        <begin position="6"/>
        <end position="218"/>
    </location>
</feature>
<evidence type="ECO:0000256" key="1">
    <source>
        <dbReference type="ARBA" id="ARBA00009353"/>
    </source>
</evidence>
<reference evidence="4 5" key="1">
    <citation type="submission" date="2019-06" db="EMBL/GenBank/DDBJ databases">
        <title>Sequencing the genomes of 1000 actinobacteria strains.</title>
        <authorList>
            <person name="Klenk H.-P."/>
        </authorList>
    </citation>
    <scope>NUCLEOTIDE SEQUENCE [LARGE SCALE GENOMIC DNA]</scope>
    <source>
        <strain evidence="4 5">DSM 18607</strain>
    </source>
</reference>
<dbReference type="PANTHER" id="PTHR11092:SF0">
    <property type="entry name" value="EPIMERASE FAMILY PROTEIN SDR39U1"/>
    <property type="match status" value="1"/>
</dbReference>
<dbReference type="PANTHER" id="PTHR11092">
    <property type="entry name" value="SUGAR NUCLEOTIDE EPIMERASE RELATED"/>
    <property type="match status" value="1"/>
</dbReference>
<dbReference type="Proteomes" id="UP000317893">
    <property type="component" value="Unassembled WGS sequence"/>
</dbReference>
<dbReference type="EMBL" id="VFMN01000001">
    <property type="protein sequence ID" value="TQJ10688.1"/>
    <property type="molecule type" value="Genomic_DNA"/>
</dbReference>
<proteinExistence type="inferred from homology"/>
<dbReference type="InterPro" id="IPR010099">
    <property type="entry name" value="SDR39U1"/>
</dbReference>
<dbReference type="NCBIfam" id="TIGR01777">
    <property type="entry name" value="yfcH"/>
    <property type="match status" value="1"/>
</dbReference>
<dbReference type="SUPFAM" id="SSF51735">
    <property type="entry name" value="NAD(P)-binding Rossmann-fold domains"/>
    <property type="match status" value="1"/>
</dbReference>
<dbReference type="Pfam" id="PF08338">
    <property type="entry name" value="DUF1731"/>
    <property type="match status" value="1"/>
</dbReference>
<gene>
    <name evidence="4" type="ORF">FB458_3817</name>
</gene>
<dbReference type="InterPro" id="IPR001509">
    <property type="entry name" value="Epimerase_deHydtase"/>
</dbReference>
<keyword evidence="5" id="KW-1185">Reference proteome</keyword>
<evidence type="ECO:0008006" key="6">
    <source>
        <dbReference type="Google" id="ProtNLM"/>
    </source>
</evidence>
<dbReference type="InterPro" id="IPR013549">
    <property type="entry name" value="DUF1731"/>
</dbReference>
<dbReference type="Gene3D" id="3.40.50.720">
    <property type="entry name" value="NAD(P)-binding Rossmann-like Domain"/>
    <property type="match status" value="1"/>
</dbReference>
<evidence type="ECO:0000259" key="2">
    <source>
        <dbReference type="Pfam" id="PF01370"/>
    </source>
</evidence>
<name>A0A542E5S4_9MICO</name>
<dbReference type="AlphaFoldDB" id="A0A542E5S4"/>
<evidence type="ECO:0000313" key="4">
    <source>
        <dbReference type="EMBL" id="TQJ10688.1"/>
    </source>
</evidence>
<feature type="domain" description="DUF1731" evidence="3">
    <location>
        <begin position="251"/>
        <end position="297"/>
    </location>
</feature>
<evidence type="ECO:0000259" key="3">
    <source>
        <dbReference type="Pfam" id="PF08338"/>
    </source>
</evidence>
<protein>
    <recommendedName>
        <fullName evidence="6">TIGR01777 family protein</fullName>
    </recommendedName>
</protein>